<dbReference type="KEGG" id="plue:EWM63_27670"/>
<dbReference type="GO" id="GO:0006465">
    <property type="term" value="P:signal peptide processing"/>
    <property type="evidence" value="ECO:0007669"/>
    <property type="project" value="InterPro"/>
</dbReference>
<evidence type="ECO:0000313" key="8">
    <source>
        <dbReference type="Proteomes" id="UP000290637"/>
    </source>
</evidence>
<evidence type="ECO:0000256" key="5">
    <source>
        <dbReference type="ARBA" id="ARBA00022971"/>
    </source>
</evidence>
<dbReference type="InterPro" id="IPR019533">
    <property type="entry name" value="Peptidase_S26"/>
</dbReference>
<dbReference type="Proteomes" id="UP000290637">
    <property type="component" value="Chromosome"/>
</dbReference>
<protein>
    <submittedName>
        <fullName evidence="7">Conjugative transfer signal peptidase TraF</fullName>
    </submittedName>
</protein>
<evidence type="ECO:0000256" key="4">
    <source>
        <dbReference type="ARBA" id="ARBA00022764"/>
    </source>
</evidence>
<keyword evidence="5" id="KW-0184">Conjugation</keyword>
<dbReference type="GO" id="GO:0042597">
    <property type="term" value="C:periplasmic space"/>
    <property type="evidence" value="ECO:0007669"/>
    <property type="project" value="UniProtKB-SubCell"/>
</dbReference>
<evidence type="ECO:0000313" key="7">
    <source>
        <dbReference type="EMBL" id="QBE66292.1"/>
    </source>
</evidence>
<proteinExistence type="inferred from homology"/>
<evidence type="ECO:0000256" key="2">
    <source>
        <dbReference type="ARBA" id="ARBA00005849"/>
    </source>
</evidence>
<keyword evidence="8" id="KW-1185">Reference proteome</keyword>
<dbReference type="AlphaFoldDB" id="A0A4P6L606"/>
<evidence type="ECO:0000256" key="3">
    <source>
        <dbReference type="ARBA" id="ARBA00022729"/>
    </source>
</evidence>
<dbReference type="RefSeq" id="WP_130189400.1">
    <property type="nucleotide sequence ID" value="NZ_CP035913.1"/>
</dbReference>
<evidence type="ECO:0000259" key="6">
    <source>
        <dbReference type="Pfam" id="PF10502"/>
    </source>
</evidence>
<keyword evidence="4" id="KW-0574">Periplasm</keyword>
<dbReference type="OrthoDB" id="8524932at2"/>
<reference evidence="7 8" key="1">
    <citation type="submission" date="2019-02" db="EMBL/GenBank/DDBJ databases">
        <title>Draft Genome Sequences of Six Type Strains of the Genus Massilia.</title>
        <authorList>
            <person name="Miess H."/>
            <person name="Frediansyhah A."/>
            <person name="Gross H."/>
        </authorList>
    </citation>
    <scope>NUCLEOTIDE SEQUENCE [LARGE SCALE GENOMIC DNA]</scope>
    <source>
        <strain evidence="7 8">DSM 17473</strain>
    </source>
</reference>
<dbReference type="SUPFAM" id="SSF51306">
    <property type="entry name" value="LexA/Signal peptidase"/>
    <property type="match status" value="1"/>
</dbReference>
<name>A0A4P6L606_9BURK</name>
<organism evidence="7 8">
    <name type="scientific">Pseudoduganella lutea</name>
    <dbReference type="NCBI Taxonomy" id="321985"/>
    <lineage>
        <taxon>Bacteria</taxon>
        <taxon>Pseudomonadati</taxon>
        <taxon>Pseudomonadota</taxon>
        <taxon>Betaproteobacteria</taxon>
        <taxon>Burkholderiales</taxon>
        <taxon>Oxalobacteraceae</taxon>
        <taxon>Telluria group</taxon>
        <taxon>Pseudoduganella</taxon>
    </lineage>
</organism>
<dbReference type="InterPro" id="IPR014139">
    <property type="entry name" value="Peptidase_S26C_TraF"/>
</dbReference>
<comment type="similarity">
    <text evidence="2">Belongs to the peptidase S26C family.</text>
</comment>
<comment type="subcellular location">
    <subcellularLocation>
        <location evidence="1">Periplasm</location>
    </subcellularLocation>
</comment>
<dbReference type="InterPro" id="IPR036286">
    <property type="entry name" value="LexA/Signal_pep-like_sf"/>
</dbReference>
<dbReference type="GO" id="GO:0004252">
    <property type="term" value="F:serine-type endopeptidase activity"/>
    <property type="evidence" value="ECO:0007669"/>
    <property type="project" value="InterPro"/>
</dbReference>
<evidence type="ECO:0000256" key="1">
    <source>
        <dbReference type="ARBA" id="ARBA00004418"/>
    </source>
</evidence>
<gene>
    <name evidence="7" type="primary">traF</name>
    <name evidence="7" type="ORF">EWM63_27670</name>
</gene>
<sequence>MTRLLQFVRAMRRDWLCYALLTAIWLLASIRVLGDPTPRLPLLFNVTPSLPYLIAVVRYAEPAVSRGDYVIFSFRGEGVRHFPGLRNQPFFKRVAGVAGDRVHVLGRSVFVNGVYVGLAKPFAAVSHVALEPIGPTVIPAGFFYMQGTGDDSFDSRYRLCGLVPLRDVLAVVRPLF</sequence>
<dbReference type="EMBL" id="CP035913">
    <property type="protein sequence ID" value="QBE66292.1"/>
    <property type="molecule type" value="Genomic_DNA"/>
</dbReference>
<dbReference type="Gene3D" id="2.10.109.10">
    <property type="entry name" value="Umud Fragment, subunit A"/>
    <property type="match status" value="1"/>
</dbReference>
<feature type="domain" description="Peptidase S26" evidence="6">
    <location>
        <begin position="45"/>
        <end position="173"/>
    </location>
</feature>
<dbReference type="NCBIfam" id="TIGR02771">
    <property type="entry name" value="TraF_Ti"/>
    <property type="match status" value="1"/>
</dbReference>
<keyword evidence="3" id="KW-0732">Signal</keyword>
<accession>A0A4P6L606</accession>
<dbReference type="Pfam" id="PF10502">
    <property type="entry name" value="Peptidase_S26"/>
    <property type="match status" value="1"/>
</dbReference>